<dbReference type="RefSeq" id="WP_007863242.1">
    <property type="nucleotide sequence ID" value="NZ_CABJDD010000011.1"/>
</dbReference>
<keyword evidence="1" id="KW-0479">Metal-binding</keyword>
<evidence type="ECO:0000256" key="3">
    <source>
        <dbReference type="ARBA" id="ARBA00023014"/>
    </source>
</evidence>
<dbReference type="Proteomes" id="UP000708338">
    <property type="component" value="Unassembled WGS sequence"/>
</dbReference>
<organism evidence="4 5">
    <name type="scientific">Enterocloster citroniae</name>
    <dbReference type="NCBI Taxonomy" id="358743"/>
    <lineage>
        <taxon>Bacteria</taxon>
        <taxon>Bacillati</taxon>
        <taxon>Bacillota</taxon>
        <taxon>Clostridia</taxon>
        <taxon>Lachnospirales</taxon>
        <taxon>Lachnospiraceae</taxon>
        <taxon>Enterocloster</taxon>
    </lineage>
</organism>
<keyword evidence="3" id="KW-0411">Iron-sulfur</keyword>
<dbReference type="AlphaFoldDB" id="A0A3E2VBI1"/>
<dbReference type="InterPro" id="IPR017900">
    <property type="entry name" value="4Fe4S_Fe_S_CS"/>
</dbReference>
<evidence type="ECO:0000313" key="4">
    <source>
        <dbReference type="EMBL" id="MBT9811273.1"/>
    </source>
</evidence>
<name>A0A3E2VBI1_9FIRM</name>
<dbReference type="Pfam" id="PF12838">
    <property type="entry name" value="Fer4_7"/>
    <property type="match status" value="1"/>
</dbReference>
<comment type="caution">
    <text evidence="4">The sequence shown here is derived from an EMBL/GenBank/DDBJ whole genome shotgun (WGS) entry which is preliminary data.</text>
</comment>
<accession>A0A3E2VBI1</accession>
<dbReference type="Gene3D" id="3.30.70.20">
    <property type="match status" value="2"/>
</dbReference>
<dbReference type="SUPFAM" id="SSF54862">
    <property type="entry name" value="4Fe-4S ferredoxins"/>
    <property type="match status" value="1"/>
</dbReference>
<dbReference type="EMBL" id="WQPS01000022">
    <property type="protein sequence ID" value="MBT9811273.1"/>
    <property type="molecule type" value="Genomic_DNA"/>
</dbReference>
<dbReference type="InterPro" id="IPR017896">
    <property type="entry name" value="4Fe4S_Fe-S-bd"/>
</dbReference>
<dbReference type="GO" id="GO:0046872">
    <property type="term" value="F:metal ion binding"/>
    <property type="evidence" value="ECO:0007669"/>
    <property type="project" value="UniProtKB-KW"/>
</dbReference>
<dbReference type="GO" id="GO:0051536">
    <property type="term" value="F:iron-sulfur cluster binding"/>
    <property type="evidence" value="ECO:0007669"/>
    <property type="project" value="UniProtKB-KW"/>
</dbReference>
<proteinExistence type="predicted"/>
<dbReference type="PANTHER" id="PTHR43122:SF1">
    <property type="entry name" value="IRON-SULFUR-BINDING PROTEIN"/>
    <property type="match status" value="1"/>
</dbReference>
<dbReference type="PANTHER" id="PTHR43122">
    <property type="entry name" value="FERREDOXIN SUBUNIT OF PYRUVATE:FLAVODOXIN OXIDOREDUCTASE-RELATED"/>
    <property type="match status" value="1"/>
</dbReference>
<protein>
    <submittedName>
        <fullName evidence="4">4Fe-4S dicluster domain-containing protein</fullName>
    </submittedName>
</protein>
<sequence length="70" mass="7500">MAKAKAAADVNLCKGCRLCVGACPVQAIEPLKEINKKGYEIIGINKDVCIGCGRCYTICPDYVFTISTVD</sequence>
<dbReference type="PROSITE" id="PS51379">
    <property type="entry name" value="4FE4S_FER_2"/>
    <property type="match status" value="2"/>
</dbReference>
<reference evidence="4" key="1">
    <citation type="journal article" date="2021" name="Gut Microbes">
        <title>A synthetic consortium of 100 gut commensals modulates the composition and function in a colon model of the microbiome of elderly subjects.</title>
        <authorList>
            <person name="Perez M."/>
            <person name="Ntemiri A."/>
            <person name="Tan H."/>
            <person name="Harris H.M.B."/>
            <person name="Roager H.M."/>
            <person name="Ribiere C."/>
            <person name="O'Toole P.W."/>
        </authorList>
    </citation>
    <scope>NUCLEOTIDE SEQUENCE</scope>
    <source>
        <strain evidence="4">MCC335</strain>
    </source>
</reference>
<evidence type="ECO:0000256" key="1">
    <source>
        <dbReference type="ARBA" id="ARBA00022723"/>
    </source>
</evidence>
<keyword evidence="2" id="KW-0408">Iron</keyword>
<dbReference type="PROSITE" id="PS00198">
    <property type="entry name" value="4FE4S_FER_1"/>
    <property type="match status" value="1"/>
</dbReference>
<gene>
    <name evidence="4" type="ORF">GPL26_16730</name>
</gene>
<evidence type="ECO:0000256" key="2">
    <source>
        <dbReference type="ARBA" id="ARBA00023004"/>
    </source>
</evidence>
<evidence type="ECO:0000313" key="5">
    <source>
        <dbReference type="Proteomes" id="UP000708338"/>
    </source>
</evidence>